<dbReference type="EMBL" id="LGTE01000008">
    <property type="protein sequence ID" value="KNZ69817.1"/>
    <property type="molecule type" value="Genomic_DNA"/>
</dbReference>
<comment type="caution">
    <text evidence="4">The sequence shown here is derived from an EMBL/GenBank/DDBJ whole genome shotgun (WGS) entry which is preliminary data.</text>
</comment>
<name>A0A0L6W2L4_9FIRM</name>
<evidence type="ECO:0000313" key="5">
    <source>
        <dbReference type="Proteomes" id="UP000037175"/>
    </source>
</evidence>
<accession>A0A0L6W2L4</accession>
<dbReference type="SMART" id="SM00116">
    <property type="entry name" value="CBS"/>
    <property type="match status" value="2"/>
</dbReference>
<gene>
    <name evidence="4" type="ORF">Tfer_1427</name>
</gene>
<dbReference type="PATRIC" id="fig|281456.6.peg.1522"/>
<feature type="domain" description="CBS" evidence="3">
    <location>
        <begin position="7"/>
        <end position="64"/>
    </location>
</feature>
<proteinExistence type="predicted"/>
<evidence type="ECO:0000256" key="1">
    <source>
        <dbReference type="ARBA" id="ARBA00023122"/>
    </source>
</evidence>
<dbReference type="RefSeq" id="WP_013119547.1">
    <property type="nucleotide sequence ID" value="NZ_LGTE01000008.1"/>
</dbReference>
<keyword evidence="5" id="KW-1185">Reference proteome</keyword>
<dbReference type="SUPFAM" id="SSF54631">
    <property type="entry name" value="CBS-domain pair"/>
    <property type="match status" value="1"/>
</dbReference>
<evidence type="ECO:0000256" key="2">
    <source>
        <dbReference type="PROSITE-ProRule" id="PRU00703"/>
    </source>
</evidence>
<reference evidence="5" key="1">
    <citation type="submission" date="2015-07" db="EMBL/GenBank/DDBJ databases">
        <title>Complete Genome of Thermincola ferriacetica strain Z-0001T.</title>
        <authorList>
            <person name="Lusk B."/>
            <person name="Badalamenti J.P."/>
            <person name="Parameswaran P."/>
            <person name="Bond D.R."/>
            <person name="Torres C.I."/>
        </authorList>
    </citation>
    <scope>NUCLEOTIDE SEQUENCE [LARGE SCALE GENOMIC DNA]</scope>
    <source>
        <strain evidence="5">Z-0001</strain>
    </source>
</reference>
<dbReference type="InterPro" id="IPR000644">
    <property type="entry name" value="CBS_dom"/>
</dbReference>
<feature type="domain" description="CBS" evidence="3">
    <location>
        <begin position="97"/>
        <end position="150"/>
    </location>
</feature>
<dbReference type="PANTHER" id="PTHR43080:SF2">
    <property type="entry name" value="CBS DOMAIN-CONTAINING PROTEIN"/>
    <property type="match status" value="1"/>
</dbReference>
<dbReference type="PROSITE" id="PS51371">
    <property type="entry name" value="CBS"/>
    <property type="match status" value="2"/>
</dbReference>
<dbReference type="CDD" id="cd04586">
    <property type="entry name" value="CBS_pair_BON_assoc"/>
    <property type="match status" value="1"/>
</dbReference>
<dbReference type="Gene3D" id="3.10.580.10">
    <property type="entry name" value="CBS-domain"/>
    <property type="match status" value="1"/>
</dbReference>
<evidence type="ECO:0000259" key="3">
    <source>
        <dbReference type="PROSITE" id="PS51371"/>
    </source>
</evidence>
<evidence type="ECO:0000313" key="4">
    <source>
        <dbReference type="EMBL" id="KNZ69817.1"/>
    </source>
</evidence>
<dbReference type="Proteomes" id="UP000037175">
    <property type="component" value="Unassembled WGS sequence"/>
</dbReference>
<keyword evidence="1 2" id="KW-0129">CBS domain</keyword>
<dbReference type="Pfam" id="PF00571">
    <property type="entry name" value="CBS"/>
    <property type="match status" value="2"/>
</dbReference>
<protein>
    <recommendedName>
        <fullName evidence="3">CBS domain-containing protein</fullName>
    </recommendedName>
</protein>
<sequence length="150" mass="16328">MQAKDIMTKEVITARPEQTVREVAKILADKKISGVPVVDEAGKIVGIVTEADLLVQTQKLKVPSYVQLLGGIIYLDSVKEFEEDLRKAVAVQVKDIMTTDVVTVEEDAEIEDIATTMADEGINRLPVVRDGALVGIVSRADIVKALAKRD</sequence>
<dbReference type="InterPro" id="IPR051257">
    <property type="entry name" value="Diverse_CBS-Domain"/>
</dbReference>
<dbReference type="AlphaFoldDB" id="A0A0L6W2L4"/>
<organism evidence="4 5">
    <name type="scientific">Thermincola ferriacetica</name>
    <dbReference type="NCBI Taxonomy" id="281456"/>
    <lineage>
        <taxon>Bacteria</taxon>
        <taxon>Bacillati</taxon>
        <taxon>Bacillota</taxon>
        <taxon>Clostridia</taxon>
        <taxon>Eubacteriales</taxon>
        <taxon>Thermincolaceae</taxon>
        <taxon>Thermincola</taxon>
    </lineage>
</organism>
<dbReference type="InterPro" id="IPR046342">
    <property type="entry name" value="CBS_dom_sf"/>
</dbReference>
<dbReference type="PANTHER" id="PTHR43080">
    <property type="entry name" value="CBS DOMAIN-CONTAINING PROTEIN CBSX3, MITOCHONDRIAL"/>
    <property type="match status" value="1"/>
</dbReference>